<keyword evidence="3" id="KW-1185">Reference proteome</keyword>
<organism evidence="2 3">
    <name type="scientific">Kwoniella europaea PYCC6329</name>
    <dbReference type="NCBI Taxonomy" id="1423913"/>
    <lineage>
        <taxon>Eukaryota</taxon>
        <taxon>Fungi</taxon>
        <taxon>Dikarya</taxon>
        <taxon>Basidiomycota</taxon>
        <taxon>Agaricomycotina</taxon>
        <taxon>Tremellomycetes</taxon>
        <taxon>Tremellales</taxon>
        <taxon>Cryptococcaceae</taxon>
        <taxon>Kwoniella</taxon>
    </lineage>
</organism>
<evidence type="ECO:0000313" key="3">
    <source>
        <dbReference type="Proteomes" id="UP001358614"/>
    </source>
</evidence>
<proteinExistence type="predicted"/>
<evidence type="ECO:0000313" key="2">
    <source>
        <dbReference type="EMBL" id="WWD10022.1"/>
    </source>
</evidence>
<evidence type="ECO:0008006" key="4">
    <source>
        <dbReference type="Google" id="ProtNLM"/>
    </source>
</evidence>
<reference evidence="2 3" key="1">
    <citation type="submission" date="2024-01" db="EMBL/GenBank/DDBJ databases">
        <title>Comparative genomics of Cryptococcus and Kwoniella reveals pathogenesis evolution and contrasting modes of karyotype evolution via chromosome fusion or intercentromeric recombination.</title>
        <authorList>
            <person name="Coelho M.A."/>
            <person name="David-Palma M."/>
            <person name="Shea T."/>
            <person name="Bowers K."/>
            <person name="McGinley-Smith S."/>
            <person name="Mohammad A.W."/>
            <person name="Gnirke A."/>
            <person name="Yurkov A.M."/>
            <person name="Nowrousian M."/>
            <person name="Sun S."/>
            <person name="Cuomo C.A."/>
            <person name="Heitman J."/>
        </authorList>
    </citation>
    <scope>NUCLEOTIDE SEQUENCE [LARGE SCALE GENOMIC DNA]</scope>
    <source>
        <strain evidence="2 3">PYCC6329</strain>
    </source>
</reference>
<dbReference type="GeneID" id="91106956"/>
<feature type="region of interest" description="Disordered" evidence="1">
    <location>
        <begin position="96"/>
        <end position="121"/>
    </location>
</feature>
<sequence>MGSEILPEIFIHIAQILVEEQKLATLLSLSITSRDLYDLLVPILYKRINISKCNAESLFWSILPNAIEKEGSNSRAASKKIGQKMRAQWSLWPDTALSDDEDEDDNKSYSQSKKRDHIDPSASTNHNKLFYLLQTQHLTVTSLPSFALSSILLHLFPPKTPDSFIRILSNLKTVHLTSRFVYDLSKWFNLHTINPRRENLRRHPFLQFLLLSIPHPTKIIVDYPTFIAQTKVEFIKKRFGLPEILRRCGVSEEARKRRMEVEWDRFISHDSSFGLIPLPYFYREAELVFRNVSGQNIPPVRCKAITLIFTNTILQEEGDGNENGAGVRTESDRRIEQIVDLLEPNNKNLMMAAQQVRNWRFVNAEIDNDKKIEKGVKDRLREIDNTRVTFLSNSDSLVDLDDTHVL</sequence>
<evidence type="ECO:0000256" key="1">
    <source>
        <dbReference type="SAM" id="MobiDB-lite"/>
    </source>
</evidence>
<protein>
    <recommendedName>
        <fullName evidence="4">F-box domain-containing protein</fullName>
    </recommendedName>
</protein>
<gene>
    <name evidence="2" type="ORF">V865_008155</name>
</gene>
<dbReference type="RefSeq" id="XP_066087989.1">
    <property type="nucleotide sequence ID" value="XM_066231892.1"/>
</dbReference>
<dbReference type="KEGG" id="ker:91106956"/>
<dbReference type="Proteomes" id="UP001358614">
    <property type="component" value="Chromosome 3"/>
</dbReference>
<name>A0AAX4KUH9_9TREE</name>
<accession>A0AAX4KUH9</accession>
<dbReference type="EMBL" id="CP144091">
    <property type="protein sequence ID" value="WWD10022.1"/>
    <property type="molecule type" value="Genomic_DNA"/>
</dbReference>
<dbReference type="AlphaFoldDB" id="A0AAX4KUH9"/>